<name>A0A429Z0P8_9HYPH</name>
<dbReference type="Proteomes" id="UP000278398">
    <property type="component" value="Unassembled WGS sequence"/>
</dbReference>
<evidence type="ECO:0000313" key="4">
    <source>
        <dbReference type="Proteomes" id="UP000278398"/>
    </source>
</evidence>
<gene>
    <name evidence="3" type="primary">mobC</name>
    <name evidence="3" type="ORF">EJC49_06335</name>
</gene>
<accession>A0A429Z0P8</accession>
<feature type="region of interest" description="Disordered" evidence="1">
    <location>
        <begin position="1"/>
        <end position="28"/>
    </location>
</feature>
<protein>
    <submittedName>
        <fullName evidence="3">Plasmid mobilization relaxosome protein MobC</fullName>
    </submittedName>
</protein>
<keyword evidence="4" id="KW-1185">Reference proteome</keyword>
<dbReference type="EMBL" id="RWKW01000022">
    <property type="protein sequence ID" value="RST87267.1"/>
    <property type="molecule type" value="Genomic_DNA"/>
</dbReference>
<dbReference type="OrthoDB" id="8548224at2"/>
<sequence length="145" mass="15685">MSASATFNQSASKADYRQSSRKRAAPFSIRLSPDERARLAMEAAGAPLGAYIKAKILGDGPASMPIRMRRTGLAIEDRKALSQALGLLGKSRLANNLNQLARLANTGSLPLTPEVEEELLAAFREVREIRDLLMTALGLKPERAP</sequence>
<reference evidence="3 4" key="1">
    <citation type="submission" date="2018-12" db="EMBL/GenBank/DDBJ databases">
        <title>Mesorhizobium carbonis sp. nov., isolated from coal mine water.</title>
        <authorList>
            <person name="Xin W."/>
            <person name="Xu Z."/>
            <person name="Xiang F."/>
            <person name="Zhang J."/>
            <person name="Xi L."/>
            <person name="Liu J."/>
        </authorList>
    </citation>
    <scope>NUCLEOTIDE SEQUENCE [LARGE SCALE GENOMIC DNA]</scope>
    <source>
        <strain evidence="3 4">B2.3</strain>
    </source>
</reference>
<organism evidence="3 4">
    <name type="scientific">Aquibium carbonis</name>
    <dbReference type="NCBI Taxonomy" id="2495581"/>
    <lineage>
        <taxon>Bacteria</taxon>
        <taxon>Pseudomonadati</taxon>
        <taxon>Pseudomonadota</taxon>
        <taxon>Alphaproteobacteria</taxon>
        <taxon>Hyphomicrobiales</taxon>
        <taxon>Phyllobacteriaceae</taxon>
        <taxon>Aquibium</taxon>
    </lineage>
</organism>
<evidence type="ECO:0000259" key="2">
    <source>
        <dbReference type="Pfam" id="PF05713"/>
    </source>
</evidence>
<feature type="domain" description="Bacterial mobilisation" evidence="2">
    <location>
        <begin position="91"/>
        <end position="127"/>
    </location>
</feature>
<dbReference type="InterPro" id="IPR008687">
    <property type="entry name" value="MobC"/>
</dbReference>
<feature type="compositionally biased region" description="Polar residues" evidence="1">
    <location>
        <begin position="1"/>
        <end position="12"/>
    </location>
</feature>
<dbReference type="AlphaFoldDB" id="A0A429Z0P8"/>
<comment type="caution">
    <text evidence="3">The sequence shown here is derived from an EMBL/GenBank/DDBJ whole genome shotgun (WGS) entry which is preliminary data.</text>
</comment>
<evidence type="ECO:0000313" key="3">
    <source>
        <dbReference type="EMBL" id="RST87267.1"/>
    </source>
</evidence>
<evidence type="ECO:0000256" key="1">
    <source>
        <dbReference type="SAM" id="MobiDB-lite"/>
    </source>
</evidence>
<dbReference type="RefSeq" id="WP_126698622.1">
    <property type="nucleotide sequence ID" value="NZ_RWKW01000022.1"/>
</dbReference>
<proteinExistence type="predicted"/>
<dbReference type="Pfam" id="PF05713">
    <property type="entry name" value="MobC"/>
    <property type="match status" value="1"/>
</dbReference>